<dbReference type="PANTHER" id="PTHR11439:SF463">
    <property type="entry name" value="REVERSE TRANSCRIPTASE TY1_COPIA-TYPE DOMAIN-CONTAINING PROTEIN"/>
    <property type="match status" value="1"/>
</dbReference>
<comment type="caution">
    <text evidence="1">The sequence shown here is derived from an EMBL/GenBank/DDBJ whole genome shotgun (WGS) entry which is preliminary data.</text>
</comment>
<gene>
    <name evidence="1" type="primary">GIP</name>
    <name evidence="1" type="ORF">CR513_46512</name>
</gene>
<name>A0A371F691_MUCPR</name>
<protein>
    <submittedName>
        <fullName evidence="1">Copia protein</fullName>
    </submittedName>
</protein>
<sequence length="264" mass="30768">MQDLRTPIEQNHRIRCEESPIIEKSQYQRLLGKLIYLSHTRSDIAYDVSVVSQFMHDPRKRHLQAVERILQYLKASTAMSIAHNPVQHDRTKHIEIDRHFIKEKLDNGLIVTTHIPIGPQVIDVFTKGLLAIRFQELNDHKCTQAWSLSRMSLHTWLARACSFIVHRTHHLPLKMVASHSRSMKIGFGNDNSRDTYKVVAMVVDRESLETELRVHYFCQRNVASWSGFAKLGLTDGQYRESYKYLLLPDGVDIIHSLTQELWFD</sequence>
<evidence type="ECO:0000313" key="1">
    <source>
        <dbReference type="EMBL" id="RDX73822.1"/>
    </source>
</evidence>
<dbReference type="Proteomes" id="UP000257109">
    <property type="component" value="Unassembled WGS sequence"/>
</dbReference>
<proteinExistence type="predicted"/>
<accession>A0A371F691</accession>
<keyword evidence="2" id="KW-1185">Reference proteome</keyword>
<dbReference type="OrthoDB" id="1392315at2759"/>
<dbReference type="PANTHER" id="PTHR11439">
    <property type="entry name" value="GAG-POL-RELATED RETROTRANSPOSON"/>
    <property type="match status" value="1"/>
</dbReference>
<dbReference type="EMBL" id="QJKJ01010395">
    <property type="protein sequence ID" value="RDX73822.1"/>
    <property type="molecule type" value="Genomic_DNA"/>
</dbReference>
<organism evidence="1 2">
    <name type="scientific">Mucuna pruriens</name>
    <name type="common">Velvet bean</name>
    <name type="synonym">Dolichos pruriens</name>
    <dbReference type="NCBI Taxonomy" id="157652"/>
    <lineage>
        <taxon>Eukaryota</taxon>
        <taxon>Viridiplantae</taxon>
        <taxon>Streptophyta</taxon>
        <taxon>Embryophyta</taxon>
        <taxon>Tracheophyta</taxon>
        <taxon>Spermatophyta</taxon>
        <taxon>Magnoliopsida</taxon>
        <taxon>eudicotyledons</taxon>
        <taxon>Gunneridae</taxon>
        <taxon>Pentapetalae</taxon>
        <taxon>rosids</taxon>
        <taxon>fabids</taxon>
        <taxon>Fabales</taxon>
        <taxon>Fabaceae</taxon>
        <taxon>Papilionoideae</taxon>
        <taxon>50 kb inversion clade</taxon>
        <taxon>NPAAA clade</taxon>
        <taxon>indigoferoid/millettioid clade</taxon>
        <taxon>Phaseoleae</taxon>
        <taxon>Mucuna</taxon>
    </lineage>
</organism>
<feature type="non-terminal residue" evidence="1">
    <location>
        <position position="1"/>
    </location>
</feature>
<dbReference type="AlphaFoldDB" id="A0A371F691"/>
<evidence type="ECO:0000313" key="2">
    <source>
        <dbReference type="Proteomes" id="UP000257109"/>
    </source>
</evidence>
<dbReference type="CDD" id="cd09272">
    <property type="entry name" value="RNase_HI_RT_Ty1"/>
    <property type="match status" value="1"/>
</dbReference>
<reference evidence="1" key="1">
    <citation type="submission" date="2018-05" db="EMBL/GenBank/DDBJ databases">
        <title>Draft genome of Mucuna pruriens seed.</title>
        <authorList>
            <person name="Nnadi N.E."/>
            <person name="Vos R."/>
            <person name="Hasami M.H."/>
            <person name="Devisetty U.K."/>
            <person name="Aguiy J.C."/>
        </authorList>
    </citation>
    <scope>NUCLEOTIDE SEQUENCE [LARGE SCALE GENOMIC DNA]</scope>
    <source>
        <strain evidence="1">JCA_2017</strain>
    </source>
</reference>